<feature type="domain" description="RING-type" evidence="7">
    <location>
        <begin position="234"/>
        <end position="293"/>
    </location>
</feature>
<dbReference type="AlphaFoldDB" id="A0A9P3LD91"/>
<dbReference type="InterPro" id="IPR058504">
    <property type="entry name" value="DUF8191"/>
</dbReference>
<dbReference type="PANTHER" id="PTHR23041">
    <property type="entry name" value="RING FINGER DOMAIN-CONTAINING"/>
    <property type="match status" value="1"/>
</dbReference>
<dbReference type="SUPFAM" id="SSF57850">
    <property type="entry name" value="RING/U-box"/>
    <property type="match status" value="1"/>
</dbReference>
<evidence type="ECO:0000259" key="7">
    <source>
        <dbReference type="PROSITE" id="PS50089"/>
    </source>
</evidence>
<dbReference type="EMBL" id="BPQB01000020">
    <property type="protein sequence ID" value="GJE91286.1"/>
    <property type="molecule type" value="Genomic_DNA"/>
</dbReference>
<protein>
    <recommendedName>
        <fullName evidence="7">RING-type domain-containing protein</fullName>
    </recommendedName>
</protein>
<keyword evidence="9" id="KW-1185">Reference proteome</keyword>
<evidence type="ECO:0000256" key="1">
    <source>
        <dbReference type="ARBA" id="ARBA00022723"/>
    </source>
</evidence>
<name>A0A9P3LD91_9APHY</name>
<feature type="compositionally biased region" description="Polar residues" evidence="6">
    <location>
        <begin position="1"/>
        <end position="12"/>
    </location>
</feature>
<organism evidence="8 9">
    <name type="scientific">Phanerochaete sordida</name>
    <dbReference type="NCBI Taxonomy" id="48140"/>
    <lineage>
        <taxon>Eukaryota</taxon>
        <taxon>Fungi</taxon>
        <taxon>Dikarya</taxon>
        <taxon>Basidiomycota</taxon>
        <taxon>Agaricomycotina</taxon>
        <taxon>Agaricomycetes</taxon>
        <taxon>Polyporales</taxon>
        <taxon>Phanerochaetaceae</taxon>
        <taxon>Phanerochaete</taxon>
    </lineage>
</organism>
<feature type="compositionally biased region" description="Low complexity" evidence="6">
    <location>
        <begin position="139"/>
        <end position="149"/>
    </location>
</feature>
<dbReference type="PROSITE" id="PS50089">
    <property type="entry name" value="ZF_RING_2"/>
    <property type="match status" value="1"/>
</dbReference>
<feature type="compositionally biased region" description="Basic and acidic residues" evidence="6">
    <location>
        <begin position="150"/>
        <end position="159"/>
    </location>
</feature>
<dbReference type="SMART" id="SM00184">
    <property type="entry name" value="RING"/>
    <property type="match status" value="1"/>
</dbReference>
<dbReference type="Pfam" id="PF00097">
    <property type="entry name" value="zf-C3HC4"/>
    <property type="match status" value="1"/>
</dbReference>
<dbReference type="Gene3D" id="3.30.40.10">
    <property type="entry name" value="Zinc/RING finger domain, C3HC4 (zinc finger)"/>
    <property type="match status" value="1"/>
</dbReference>
<feature type="region of interest" description="Disordered" evidence="6">
    <location>
        <begin position="1"/>
        <end position="159"/>
    </location>
</feature>
<feature type="compositionally biased region" description="Low complexity" evidence="6">
    <location>
        <begin position="37"/>
        <end position="49"/>
    </location>
</feature>
<evidence type="ECO:0000256" key="6">
    <source>
        <dbReference type="SAM" id="MobiDB-lite"/>
    </source>
</evidence>
<proteinExistence type="predicted"/>
<evidence type="ECO:0000256" key="4">
    <source>
        <dbReference type="PROSITE-ProRule" id="PRU00175"/>
    </source>
</evidence>
<evidence type="ECO:0000313" key="9">
    <source>
        <dbReference type="Proteomes" id="UP000703269"/>
    </source>
</evidence>
<gene>
    <name evidence="8" type="ORF">PsYK624_074350</name>
</gene>
<keyword evidence="1" id="KW-0479">Metal-binding</keyword>
<evidence type="ECO:0000256" key="5">
    <source>
        <dbReference type="SAM" id="Coils"/>
    </source>
</evidence>
<comment type="caution">
    <text evidence="8">The sequence shown here is derived from an EMBL/GenBank/DDBJ whole genome shotgun (WGS) entry which is preliminary data.</text>
</comment>
<evidence type="ECO:0000256" key="3">
    <source>
        <dbReference type="ARBA" id="ARBA00022833"/>
    </source>
</evidence>
<feature type="compositionally biased region" description="Basic residues" evidence="6">
    <location>
        <begin position="113"/>
        <end position="124"/>
    </location>
</feature>
<reference evidence="8 9" key="1">
    <citation type="submission" date="2021-08" db="EMBL/GenBank/DDBJ databases">
        <title>Draft Genome Sequence of Phanerochaete sordida strain YK-624.</title>
        <authorList>
            <person name="Mori T."/>
            <person name="Dohra H."/>
            <person name="Suzuki T."/>
            <person name="Kawagishi H."/>
            <person name="Hirai H."/>
        </authorList>
    </citation>
    <scope>NUCLEOTIDE SEQUENCE [LARGE SCALE GENOMIC DNA]</scope>
    <source>
        <strain evidence="8 9">YK-624</strain>
    </source>
</reference>
<dbReference type="PANTHER" id="PTHR23041:SF78">
    <property type="entry name" value="E3 UBIQUITIN-PROTEIN LIGASE RNF4"/>
    <property type="match status" value="1"/>
</dbReference>
<dbReference type="GO" id="GO:0008270">
    <property type="term" value="F:zinc ion binding"/>
    <property type="evidence" value="ECO:0007669"/>
    <property type="project" value="UniProtKB-KW"/>
</dbReference>
<dbReference type="InterPro" id="IPR018957">
    <property type="entry name" value="Znf_C3HC4_RING-type"/>
</dbReference>
<keyword evidence="5" id="KW-0175">Coiled coil</keyword>
<dbReference type="InterPro" id="IPR047134">
    <property type="entry name" value="RNF4"/>
</dbReference>
<dbReference type="OrthoDB" id="6105938at2759"/>
<dbReference type="PROSITE" id="PS00518">
    <property type="entry name" value="ZF_RING_1"/>
    <property type="match status" value="1"/>
</dbReference>
<dbReference type="InterPro" id="IPR017907">
    <property type="entry name" value="Znf_RING_CS"/>
</dbReference>
<evidence type="ECO:0000313" key="8">
    <source>
        <dbReference type="EMBL" id="GJE91286.1"/>
    </source>
</evidence>
<feature type="region of interest" description="Disordered" evidence="6">
    <location>
        <begin position="508"/>
        <end position="530"/>
    </location>
</feature>
<keyword evidence="3" id="KW-0862">Zinc</keyword>
<sequence length="530" mass="59815">MSSFAQRRTNTIRLRENQHAPGGPSGGARRPKSTSSEAPADDAPARAEPNVLRRKKSGVHPVASGSGTQAGSARPHRGAAHVTELGEHRKSTHRPVSRSSDVEVQAMLEGPRSQRRHGKSKRRERSQSRDPANRLSVRAANAGAQPAEGAVEHRYSHGPEDYSKLKEELDSMKKAMSTYKKQMNKQTKTIEDLKKELVTTQQSHQDERKQVKELQTKSKKNDEAIATIESNMTCQICMDMLSKPFGLSPCGHVLCLGCLQNWFRNAPVGDDDMHDDDDPDTLLYRKKTCPVCRTVVRDRPMPVFLVKAIAAALVKAKGTGESSPRSSPPPEADPWVGIFPDLMPPDDVWMDEDDYEDPGDDLYADAWGGSDGEDWPIDWYGSDDDEPDYDGDYVPARWAPPTLDVRPEDYPFDDINDEMLSMLRRGATMSMIELFDMSYSHDEGLRAVVGESVVFLGWNIDLHPDDETGEEFMEWIQADVYNHPERWDRETSFDQSWTAWRLIREEEDVEYQPSDSDEYEPFEDTVDDLD</sequence>
<dbReference type="InterPro" id="IPR013083">
    <property type="entry name" value="Znf_RING/FYVE/PHD"/>
</dbReference>
<dbReference type="InterPro" id="IPR001841">
    <property type="entry name" value="Znf_RING"/>
</dbReference>
<accession>A0A9P3LD91</accession>
<dbReference type="Pfam" id="PF26609">
    <property type="entry name" value="DUF8191"/>
    <property type="match status" value="1"/>
</dbReference>
<keyword evidence="2 4" id="KW-0863">Zinc-finger</keyword>
<dbReference type="Proteomes" id="UP000703269">
    <property type="component" value="Unassembled WGS sequence"/>
</dbReference>
<feature type="coiled-coil region" evidence="5">
    <location>
        <begin position="162"/>
        <end position="217"/>
    </location>
</feature>
<evidence type="ECO:0000256" key="2">
    <source>
        <dbReference type="ARBA" id="ARBA00022771"/>
    </source>
</evidence>